<dbReference type="PANTHER" id="PTHR15036">
    <property type="entry name" value="PIKACHURIN-LIKE PROTEIN"/>
    <property type="match status" value="1"/>
</dbReference>
<dbReference type="InterPro" id="IPR002049">
    <property type="entry name" value="LE_dom"/>
</dbReference>
<dbReference type="InterPro" id="IPR050372">
    <property type="entry name" value="Neurexin-related_CASP"/>
</dbReference>
<dbReference type="Gene3D" id="2.10.25.10">
    <property type="entry name" value="Laminin"/>
    <property type="match status" value="3"/>
</dbReference>
<evidence type="ECO:0000256" key="2">
    <source>
        <dbReference type="ARBA" id="ARBA00022737"/>
    </source>
</evidence>
<feature type="coiled-coil region" evidence="8">
    <location>
        <begin position="793"/>
        <end position="855"/>
    </location>
</feature>
<dbReference type="SUPFAM" id="SSF49899">
    <property type="entry name" value="Concanavalin A-like lectins/glucanases"/>
    <property type="match status" value="5"/>
</dbReference>
<dbReference type="InterPro" id="IPR000034">
    <property type="entry name" value="Laminin_IV"/>
</dbReference>
<dbReference type="InterPro" id="IPR013320">
    <property type="entry name" value="ConA-like_dom_sf"/>
</dbReference>
<keyword evidence="7" id="KW-0424">Laminin EGF-like domain</keyword>
<keyword evidence="14" id="KW-1185">Reference proteome</keyword>
<dbReference type="Pfam" id="PF06009">
    <property type="entry name" value="Laminin_II"/>
    <property type="match status" value="1"/>
</dbReference>
<evidence type="ECO:0000256" key="4">
    <source>
        <dbReference type="ARBA" id="ARBA00023157"/>
    </source>
</evidence>
<feature type="disulfide bond" evidence="7">
    <location>
        <begin position="489"/>
        <end position="498"/>
    </location>
</feature>
<comment type="caution">
    <text evidence="13">The sequence shown here is derived from an EMBL/GenBank/DDBJ whole genome shotgun (WGS) entry which is preliminary data.</text>
</comment>
<dbReference type="Pfam" id="PF00053">
    <property type="entry name" value="EGF_laminin"/>
    <property type="match status" value="4"/>
</dbReference>
<dbReference type="Pfam" id="PF02210">
    <property type="entry name" value="Laminin_G_2"/>
    <property type="match status" value="2"/>
</dbReference>
<keyword evidence="8" id="KW-0175">Coiled coil</keyword>
<evidence type="ECO:0000259" key="11">
    <source>
        <dbReference type="PROSITE" id="PS50027"/>
    </source>
</evidence>
<feature type="domain" description="Laminin G" evidence="10">
    <location>
        <begin position="1729"/>
        <end position="1899"/>
    </location>
</feature>
<evidence type="ECO:0000313" key="13">
    <source>
        <dbReference type="EMBL" id="KAH0619227.1"/>
    </source>
</evidence>
<feature type="coiled-coil region" evidence="8">
    <location>
        <begin position="631"/>
        <end position="714"/>
    </location>
</feature>
<comment type="caution">
    <text evidence="7">Lacks conserved residue(s) required for the propagation of feature annotation.</text>
</comment>
<dbReference type="Pfam" id="PF00052">
    <property type="entry name" value="Laminin_B"/>
    <property type="match status" value="1"/>
</dbReference>
<dbReference type="PROSITE" id="PS51115">
    <property type="entry name" value="LAMININ_IVA"/>
    <property type="match status" value="1"/>
</dbReference>
<dbReference type="InterPro" id="IPR009254">
    <property type="entry name" value="Laminin_aI"/>
</dbReference>
<feature type="domain" description="Laminin EGF-like" evidence="11">
    <location>
        <begin position="422"/>
        <end position="468"/>
    </location>
</feature>
<proteinExistence type="predicted"/>
<dbReference type="CDD" id="cd00110">
    <property type="entry name" value="LamG"/>
    <property type="match status" value="4"/>
</dbReference>
<keyword evidence="4 7" id="KW-1015">Disulfide bond</keyword>
<feature type="domain" description="Laminin G" evidence="10">
    <location>
        <begin position="1906"/>
        <end position="2082"/>
    </location>
</feature>
<gene>
    <name evidence="13" type="ORF">JD844_019053</name>
</gene>
<dbReference type="PROSITE" id="PS50027">
    <property type="entry name" value="EGF_LAM_2"/>
    <property type="match status" value="3"/>
</dbReference>
<evidence type="ECO:0000313" key="14">
    <source>
        <dbReference type="Proteomes" id="UP000826234"/>
    </source>
</evidence>
<dbReference type="PANTHER" id="PTHR15036:SF47">
    <property type="entry name" value="LAMININ SUBUNIT ALPHA-4"/>
    <property type="match status" value="1"/>
</dbReference>
<keyword evidence="1" id="KW-0732">Signal</keyword>
<keyword evidence="5" id="KW-0325">Glycoprotein</keyword>
<dbReference type="PROSITE" id="PS50025">
    <property type="entry name" value="LAM_G_DOMAIN"/>
    <property type="match status" value="3"/>
</dbReference>
<dbReference type="SMART" id="SM00281">
    <property type="entry name" value="LamB"/>
    <property type="match status" value="1"/>
</dbReference>
<dbReference type="Gene3D" id="2.60.120.200">
    <property type="match status" value="5"/>
</dbReference>
<feature type="region of interest" description="Disordered" evidence="9">
    <location>
        <begin position="1615"/>
        <end position="1641"/>
    </location>
</feature>
<evidence type="ECO:0008006" key="15">
    <source>
        <dbReference type="Google" id="ProtNLM"/>
    </source>
</evidence>
<name>A0ABQ7SPE5_PHRPL</name>
<evidence type="ECO:0000256" key="8">
    <source>
        <dbReference type="SAM" id="Coils"/>
    </source>
</evidence>
<evidence type="ECO:0000256" key="6">
    <source>
        <dbReference type="PROSITE-ProRule" id="PRU00122"/>
    </source>
</evidence>
<dbReference type="SMART" id="SM00282">
    <property type="entry name" value="LamG"/>
    <property type="match status" value="4"/>
</dbReference>
<feature type="compositionally biased region" description="Basic and acidic residues" evidence="9">
    <location>
        <begin position="1619"/>
        <end position="1632"/>
    </location>
</feature>
<dbReference type="Pfam" id="PF06008">
    <property type="entry name" value="Laminin_I"/>
    <property type="match status" value="1"/>
</dbReference>
<keyword evidence="2" id="KW-0677">Repeat</keyword>
<dbReference type="EMBL" id="JAIPUX010005289">
    <property type="protein sequence ID" value="KAH0619227.1"/>
    <property type="molecule type" value="Genomic_DNA"/>
</dbReference>
<dbReference type="SMART" id="SM00180">
    <property type="entry name" value="EGF_Lam"/>
    <property type="match status" value="4"/>
</dbReference>
<dbReference type="InterPro" id="IPR010307">
    <property type="entry name" value="Laminin_dom_II"/>
</dbReference>
<accession>A0ABQ7SPE5</accession>
<evidence type="ECO:0000256" key="7">
    <source>
        <dbReference type="PROSITE-ProRule" id="PRU00460"/>
    </source>
</evidence>
<evidence type="ECO:0000259" key="10">
    <source>
        <dbReference type="PROSITE" id="PS50025"/>
    </source>
</evidence>
<dbReference type="Proteomes" id="UP000826234">
    <property type="component" value="Unassembled WGS sequence"/>
</dbReference>
<evidence type="ECO:0000256" key="5">
    <source>
        <dbReference type="ARBA" id="ARBA00023180"/>
    </source>
</evidence>
<dbReference type="PRINTS" id="PR00011">
    <property type="entry name" value="EGFLAMININ"/>
</dbReference>
<evidence type="ECO:0000256" key="1">
    <source>
        <dbReference type="ARBA" id="ARBA00022729"/>
    </source>
</evidence>
<organism evidence="13 14">
    <name type="scientific">Phrynosoma platyrhinos</name>
    <name type="common">Desert horned lizard</name>
    <dbReference type="NCBI Taxonomy" id="52577"/>
    <lineage>
        <taxon>Eukaryota</taxon>
        <taxon>Metazoa</taxon>
        <taxon>Chordata</taxon>
        <taxon>Craniata</taxon>
        <taxon>Vertebrata</taxon>
        <taxon>Euteleostomi</taxon>
        <taxon>Lepidosauria</taxon>
        <taxon>Squamata</taxon>
        <taxon>Bifurcata</taxon>
        <taxon>Unidentata</taxon>
        <taxon>Episquamata</taxon>
        <taxon>Toxicofera</taxon>
        <taxon>Iguania</taxon>
        <taxon>Phrynosomatidae</taxon>
        <taxon>Phrynosomatinae</taxon>
        <taxon>Phrynosoma</taxon>
    </lineage>
</organism>
<feature type="domain" description="Laminin EGF-like" evidence="11">
    <location>
        <begin position="368"/>
        <end position="421"/>
    </location>
</feature>
<evidence type="ECO:0000256" key="3">
    <source>
        <dbReference type="ARBA" id="ARBA00022889"/>
    </source>
</evidence>
<evidence type="ECO:0000259" key="12">
    <source>
        <dbReference type="PROSITE" id="PS51115"/>
    </source>
</evidence>
<feature type="disulfide bond" evidence="7">
    <location>
        <begin position="405"/>
        <end position="419"/>
    </location>
</feature>
<keyword evidence="3" id="KW-0130">Cell adhesion</keyword>
<dbReference type="PROSITE" id="PS01248">
    <property type="entry name" value="EGF_LAM_1"/>
    <property type="match status" value="2"/>
</dbReference>
<protein>
    <recommendedName>
        <fullName evidence="15">Laminin subunit alpha 5</fullName>
    </recommendedName>
</protein>
<reference evidence="13 14" key="1">
    <citation type="journal article" date="2022" name="Gigascience">
        <title>A chromosome-level genome assembly and annotation of the desert horned lizard, Phrynosoma platyrhinos, provides insight into chromosomal rearrangements among reptiles.</title>
        <authorList>
            <person name="Koochekian N."/>
            <person name="Ascanio A."/>
            <person name="Farleigh K."/>
            <person name="Card D.C."/>
            <person name="Schield D.R."/>
            <person name="Castoe T.A."/>
            <person name="Jezkova T."/>
        </authorList>
    </citation>
    <scope>NUCLEOTIDE SEQUENCE [LARGE SCALE GENOMIC DNA]</scope>
    <source>
        <strain evidence="13">NK-2021</strain>
    </source>
</reference>
<feature type="domain" description="Laminin EGF-like" evidence="11">
    <location>
        <begin position="469"/>
        <end position="515"/>
    </location>
</feature>
<dbReference type="SUPFAM" id="SSF57196">
    <property type="entry name" value="EGF/Laminin"/>
    <property type="match status" value="3"/>
</dbReference>
<feature type="domain" description="Laminin G" evidence="10">
    <location>
        <begin position="1516"/>
        <end position="1684"/>
    </location>
</feature>
<dbReference type="Pfam" id="PF00054">
    <property type="entry name" value="Laminin_G_1"/>
    <property type="match status" value="2"/>
</dbReference>
<dbReference type="CDD" id="cd00055">
    <property type="entry name" value="EGF_Lam"/>
    <property type="match status" value="4"/>
</dbReference>
<feature type="disulfide bond" evidence="7">
    <location>
        <begin position="441"/>
        <end position="450"/>
    </location>
</feature>
<feature type="coiled-coil region" evidence="8">
    <location>
        <begin position="996"/>
        <end position="1109"/>
    </location>
</feature>
<dbReference type="InterPro" id="IPR001791">
    <property type="entry name" value="Laminin_G"/>
</dbReference>
<feature type="disulfide bond" evidence="6">
    <location>
        <begin position="2055"/>
        <end position="2082"/>
    </location>
</feature>
<sequence length="2085" mass="232219">MNGWSLLSGERQEAPTVVSLEDESVRADLRNFLEAFQELYWHAPSSYLGDQVSSYGGYLRYQLHSDTRRGDVFIPVESWPDVILKGNQMSIMFLEGTYPTPGEVYEGQLQLLEDNFRHTETHNPVSREELMMVLANLEQLQIRALFSQISSSVSLHQVTLERAIETGGGIQASNVELCMCPANYRGDSCQICQVDLDLQRKQYQNVVRKPGQKLAGSLSLSGSESVIAAAFRNVLQAITGIPRVCSWENVFHVIVMVIQISAFQDLEYVLTASTTQRVITVKDARMVLWGTLHSVDLCSAWDAPVLFQLHLTTLPLDVCKEALPLNVFASLVTLEFHVNALLPYFFFQSCAPGYYGNPLVIGSSCQPCDCSGNADPNMLFSDCDSLTGFCTGCMYNTAGPRCEVCAPGFYGDAVVAKNCTDCNCLSCGTESCDPRTGQCHCKPGVTGQHCDRCQEGHYGYETCLGCQRCDCDIGSVSRDCHAQNGQCRCNPGVSGSRCQQCTPGYWGLGTNGCSKCHCKGGSCNPRTGECTCTNGLTGKQCDSCIKKYEIPVVDGPDNMRCEGYSVSPLWKPSKSCIFTLLSLTACDSCVLLLLEDLQKIESSFPALRHQLTSLNATSIAWTRLHSINGSMQAITNHLREYQNSLNRARQQADELEEENTDFVQDLNALQHKATMTNRKAIQVTDSTEENYQQADNLVQDISKIQNKINDLVCQMDIFTTANASSTSTEEFRRKMAEVDAMLRHMKTIDFDFPRATAIEEHDDARKLLDHVKTELFSKLESNQELVSHIDDQLDQYSSELMDLRDALNEAVNKTRQTEDLNSLNRNHLEETQQKRKTLKEQYSEIQNTLQLAEESLAQVSDFLQIVEDVKEESEKLAAQLDGARYPLSEKAKEYSLASNKIPVVEKAEGHAKLLDELAKNLSSIIHGTNQDGFIQRAINASNAYASIIAAIKDAESAANEAKSAAGEALTNVILEDLGTSSKEMKNNSIALEEAGKKEQRKLNKDIKGALQAARNRLTGIQTKKEDLLNQLQSVKITLDMVQDGTAEAIQSAKDAASEANETVARMEVKLSDMQKNLNEWNQQYGDLKSEDLNQAVQDAKNTVSSLESTLPLLLGKLSNLENRRSHNATVSENILRVRQLISLARNAVSKIKVPVKFNGTSGVQIRTPSNLHDLAAYTSLKFYIQNPEPKPRQERQNGDDLGRFVLYLGHKDAVGDYMGVILKDRKVQWIYKLGTEEPAHLTVDEEIGEQFAAVSINRILQYGHMSVTVEKQTLHETKGDSVAKGEQGLFNFKPHNVVFYVGGYPSSFTPPTPLRYPNYRGCIEMDTLNEEVMSLYNFQSTFHLDTAAERPCTRSKSTGDPWLTDGSYFDGTGYAEITFERQISLIKRFEQELRLVSYNGILFFLKHEASRQLLCLAVQKGKLVLYYDFNDGLKVAATSKDPTALLVGSNTNKAVMTEKRPFCSSVAGLNLKKIFPKGGSIRGCMKGLKALGRYVDLKRMNTTGVSYGCTLDLLVARSVKFHGHGFLTLALRNVPSLQDFYTGFSFRTSQSRGLMYYHDTEEGTCQVSLQNGRVAVSLLTTELTTKNAYADDKSHYIAIYSDSSGIRVYIDDQLQGTKPRPDHLRRQKRQDETSDFQLGGMPKASEIGNLTGCIGNVFVRRTSEPQMVVDLQQSTESFNVTMNCPRDRQPQQMRASEKKGRWKPKVPSKKILKDTNCHLLKYPKAIKDTFQFGSYTGSRLEFDDIPATFQERFHFSMEVKMNSSSGLLFYMTDASLSSFFSVFVSNGHFVLLADIGGRKLRLRSKDKYHDEKWHTVFFSRDRNRVQLVIDGLRALEKSLPTDGDLWIPILFYVGGAPVEKAKTHIPDASATSFKGCLRHLKLDRKPLVSPSRIFGVTPCYVGPLENGIFFSAEGGYVTLDRSVAIGQDFELMLEIRPRSASGLIFHIGTKRTNYLRLYSDSQKVIVIANTGAGEFSTFVAQPSLCDGQWHTIAVMKGSNVIQLDVDTEGNYTVGPNQTDEAAVKENFYLGGMPEFTSFALASPLHIAHFPSYVGCMRNVVINRNQIDLRQARTRGSVGLNGCPVM</sequence>
<feature type="disulfide bond" evidence="7">
    <location>
        <begin position="393"/>
        <end position="402"/>
    </location>
</feature>
<evidence type="ECO:0000256" key="9">
    <source>
        <dbReference type="SAM" id="MobiDB-lite"/>
    </source>
</evidence>
<feature type="domain" description="Laminin IV type A" evidence="12">
    <location>
        <begin position="1"/>
        <end position="177"/>
    </location>
</feature>